<evidence type="ECO:0000313" key="1">
    <source>
        <dbReference type="EMBL" id="KAK9962919.1"/>
    </source>
</evidence>
<reference evidence="1 2" key="1">
    <citation type="submission" date="2024-05" db="EMBL/GenBank/DDBJ databases">
        <title>A high-quality chromosomal-level genome assembly of Topmouth culter (Culter alburnus).</title>
        <authorList>
            <person name="Zhao H."/>
        </authorList>
    </citation>
    <scope>NUCLEOTIDE SEQUENCE [LARGE SCALE GENOMIC DNA]</scope>
    <source>
        <strain evidence="1">CATC2023</strain>
        <tissue evidence="1">Muscle</tissue>
    </source>
</reference>
<gene>
    <name evidence="1" type="ORF">ABG768_006157</name>
</gene>
<protein>
    <submittedName>
        <fullName evidence="1">Uncharacterized protein</fullName>
    </submittedName>
</protein>
<keyword evidence="2" id="KW-1185">Reference proteome</keyword>
<dbReference type="EMBL" id="JAWDJR010000014">
    <property type="protein sequence ID" value="KAK9962919.1"/>
    <property type="molecule type" value="Genomic_DNA"/>
</dbReference>
<dbReference type="Proteomes" id="UP001479290">
    <property type="component" value="Unassembled WGS sequence"/>
</dbReference>
<dbReference type="AlphaFoldDB" id="A0AAW1ZN71"/>
<name>A0AAW1ZN71_CULAL</name>
<comment type="caution">
    <text evidence="1">The sequence shown here is derived from an EMBL/GenBank/DDBJ whole genome shotgun (WGS) entry which is preliminary data.</text>
</comment>
<proteinExistence type="predicted"/>
<organism evidence="1 2">
    <name type="scientific">Culter alburnus</name>
    <name type="common">Topmouth culter</name>
    <dbReference type="NCBI Taxonomy" id="194366"/>
    <lineage>
        <taxon>Eukaryota</taxon>
        <taxon>Metazoa</taxon>
        <taxon>Chordata</taxon>
        <taxon>Craniata</taxon>
        <taxon>Vertebrata</taxon>
        <taxon>Euteleostomi</taxon>
        <taxon>Actinopterygii</taxon>
        <taxon>Neopterygii</taxon>
        <taxon>Teleostei</taxon>
        <taxon>Ostariophysi</taxon>
        <taxon>Cypriniformes</taxon>
        <taxon>Xenocyprididae</taxon>
        <taxon>Xenocypridinae</taxon>
        <taxon>Culter</taxon>
    </lineage>
</organism>
<accession>A0AAW1ZN71</accession>
<sequence length="91" mass="10393">MEAIQQTFPPVRDKINAKELEEKPLIIEKQPFTDSLIRCAAEILPTNPFPAREIYTLPVNEKLKVSLMVHQADRTSISRMHINSPTARPDL</sequence>
<evidence type="ECO:0000313" key="2">
    <source>
        <dbReference type="Proteomes" id="UP001479290"/>
    </source>
</evidence>